<accession>A0ABS9QK28</accession>
<organism evidence="1 2">
    <name type="scientific">Mesorhizobium retamae</name>
    <dbReference type="NCBI Taxonomy" id="2912854"/>
    <lineage>
        <taxon>Bacteria</taxon>
        <taxon>Pseudomonadati</taxon>
        <taxon>Pseudomonadota</taxon>
        <taxon>Alphaproteobacteria</taxon>
        <taxon>Hyphomicrobiales</taxon>
        <taxon>Phyllobacteriaceae</taxon>
        <taxon>Mesorhizobium</taxon>
    </lineage>
</organism>
<dbReference type="Proteomes" id="UP001201701">
    <property type="component" value="Unassembled WGS sequence"/>
</dbReference>
<protein>
    <submittedName>
        <fullName evidence="1">DUF982 domain-containing protein</fullName>
    </submittedName>
</protein>
<sequence>MERDISIDILRRSGLFRAATTDQADQANGGIMPPFKAVIFRTTRDYKIPVTTLYDVERAMGMSWPNKSSDSYRSAACILEQAKLGWCSPRAAFDAFVFAAQEQGRIVECRRLKDRVARELASIEPETIRPERQSFGHQIRRRARVTKPILASARVY</sequence>
<comment type="caution">
    <text evidence="1">The sequence shown here is derived from an EMBL/GenBank/DDBJ whole genome shotgun (WGS) entry which is preliminary data.</text>
</comment>
<keyword evidence="2" id="KW-1185">Reference proteome</keyword>
<reference evidence="1 2" key="1">
    <citation type="submission" date="2022-02" db="EMBL/GenBank/DDBJ databases">
        <title>Draft genome sequence of Mezorhizobium retamae strain IRAMC:0171 isolated from Retama raetam nodules.</title>
        <authorList>
            <person name="Bengaied R."/>
            <person name="Sbissi I."/>
            <person name="Huber K."/>
            <person name="Ghodbane F."/>
            <person name="Nouioui I."/>
            <person name="Tarhouni M."/>
            <person name="Gtari M."/>
        </authorList>
    </citation>
    <scope>NUCLEOTIDE SEQUENCE [LARGE SCALE GENOMIC DNA]</scope>
    <source>
        <strain evidence="1 2">IRAMC:0171</strain>
    </source>
</reference>
<dbReference type="Gene3D" id="6.10.250.730">
    <property type="match status" value="1"/>
</dbReference>
<name>A0ABS9QK28_9HYPH</name>
<dbReference type="InterPro" id="IPR010385">
    <property type="entry name" value="DUF982"/>
</dbReference>
<gene>
    <name evidence="1" type="ORF">L4923_22310</name>
</gene>
<dbReference type="Pfam" id="PF06169">
    <property type="entry name" value="DUF982"/>
    <property type="match status" value="1"/>
</dbReference>
<evidence type="ECO:0000313" key="2">
    <source>
        <dbReference type="Proteomes" id="UP001201701"/>
    </source>
</evidence>
<proteinExistence type="predicted"/>
<dbReference type="EMBL" id="JAKREW010000029">
    <property type="protein sequence ID" value="MCG7507776.1"/>
    <property type="molecule type" value="Genomic_DNA"/>
</dbReference>
<evidence type="ECO:0000313" key="1">
    <source>
        <dbReference type="EMBL" id="MCG7507776.1"/>
    </source>
</evidence>